<evidence type="ECO:0000313" key="4">
    <source>
        <dbReference type="Proteomes" id="UP000286848"/>
    </source>
</evidence>
<proteinExistence type="predicted"/>
<feature type="transmembrane region" description="Helical" evidence="2">
    <location>
        <begin position="12"/>
        <end position="37"/>
    </location>
</feature>
<keyword evidence="2" id="KW-1133">Transmembrane helix</keyword>
<dbReference type="Proteomes" id="UP000286848">
    <property type="component" value="Unassembled WGS sequence"/>
</dbReference>
<dbReference type="EMBL" id="BFFP01000022">
    <property type="protein sequence ID" value="GBG94965.1"/>
    <property type="molecule type" value="Genomic_DNA"/>
</dbReference>
<dbReference type="OrthoDB" id="2309945at2"/>
<reference evidence="3 4" key="1">
    <citation type="journal article" date="2019" name="Int. J. Syst. Evol. Microbiol.">
        <title>Lactobacillus salitolerans sp. nov., a novel lactic acid bacterium isolated from spent mushroom substrates.</title>
        <authorList>
            <person name="Tohno M."/>
            <person name="Tanizawa Y."/>
            <person name="Kojima Y."/>
            <person name="Sakamoto M."/>
            <person name="Nakamura Y."/>
            <person name="Ohkuma M."/>
            <person name="Kobayashi H."/>
        </authorList>
    </citation>
    <scope>NUCLEOTIDE SEQUENCE [LARGE SCALE GENOMIC DNA]</scope>
    <source>
        <strain evidence="3 4">YK43</strain>
    </source>
</reference>
<comment type="caution">
    <text evidence="3">The sequence shown here is derived from an EMBL/GenBank/DDBJ whole genome shotgun (WGS) entry which is preliminary data.</text>
</comment>
<accession>A0A401ITX3</accession>
<evidence type="ECO:0000256" key="2">
    <source>
        <dbReference type="SAM" id="Phobius"/>
    </source>
</evidence>
<protein>
    <submittedName>
        <fullName evidence="3">Uncharacterized protein</fullName>
    </submittedName>
</protein>
<gene>
    <name evidence="3" type="ORF">LFYK43_14240</name>
</gene>
<dbReference type="RefSeq" id="WP_124976851.1">
    <property type="nucleotide sequence ID" value="NZ_BFFP01000022.1"/>
</dbReference>
<keyword evidence="2" id="KW-0812">Transmembrane</keyword>
<evidence type="ECO:0000313" key="3">
    <source>
        <dbReference type="EMBL" id="GBG94965.1"/>
    </source>
</evidence>
<feature type="compositionally biased region" description="Polar residues" evidence="1">
    <location>
        <begin position="212"/>
        <end position="226"/>
    </location>
</feature>
<name>A0A401ITX3_9LACO</name>
<feature type="region of interest" description="Disordered" evidence="1">
    <location>
        <begin position="210"/>
        <end position="237"/>
    </location>
</feature>
<sequence length="237" mass="27107">MYVLGSIFLSKQWISILSLIISITSGLASIIAIMSFFRNKAELIIFTDKKKNSWTPIAEGEITFTNESGTSFTLPSGVLFHYQFLNPSPHDIAFFNLHFDAAGKACQFFYDKSVGYATKNPTFIHYDLIKTAELPFPHEPQGTFKANSLTPLYCFLSNEELASADHGTIKLCYAIRKFPYLGKRNHFTTFKHYVNLENLPELVRSKQEIMTKLTQSEQKSQKTSNTHPHKNKRKKHK</sequence>
<feature type="compositionally biased region" description="Basic residues" evidence="1">
    <location>
        <begin position="227"/>
        <end position="237"/>
    </location>
</feature>
<keyword evidence="4" id="KW-1185">Reference proteome</keyword>
<keyword evidence="2" id="KW-0472">Membrane</keyword>
<dbReference type="AlphaFoldDB" id="A0A401ITX3"/>
<evidence type="ECO:0000256" key="1">
    <source>
        <dbReference type="SAM" id="MobiDB-lite"/>
    </source>
</evidence>
<organism evidence="3 4">
    <name type="scientific">Ligilactobacillus salitolerans</name>
    <dbReference type="NCBI Taxonomy" id="1808352"/>
    <lineage>
        <taxon>Bacteria</taxon>
        <taxon>Bacillati</taxon>
        <taxon>Bacillota</taxon>
        <taxon>Bacilli</taxon>
        <taxon>Lactobacillales</taxon>
        <taxon>Lactobacillaceae</taxon>
        <taxon>Ligilactobacillus</taxon>
    </lineage>
</organism>